<dbReference type="EMBL" id="JBHSMH010000063">
    <property type="protein sequence ID" value="MFC5470442.1"/>
    <property type="molecule type" value="Genomic_DNA"/>
</dbReference>
<keyword evidence="6 7" id="KW-0472">Membrane</keyword>
<evidence type="ECO:0000256" key="4">
    <source>
        <dbReference type="ARBA" id="ARBA00022692"/>
    </source>
</evidence>
<evidence type="ECO:0000256" key="6">
    <source>
        <dbReference type="ARBA" id="ARBA00023136"/>
    </source>
</evidence>
<dbReference type="Proteomes" id="UP001596105">
    <property type="component" value="Unassembled WGS sequence"/>
</dbReference>
<feature type="transmembrane region" description="Helical" evidence="7">
    <location>
        <begin position="216"/>
        <end position="233"/>
    </location>
</feature>
<dbReference type="InterPro" id="IPR035906">
    <property type="entry name" value="MetI-like_sf"/>
</dbReference>
<feature type="transmembrane region" description="Helical" evidence="7">
    <location>
        <begin position="271"/>
        <end position="296"/>
    </location>
</feature>
<comment type="caution">
    <text evidence="9">The sequence shown here is derived from an EMBL/GenBank/DDBJ whole genome shotgun (WGS) entry which is preliminary data.</text>
</comment>
<reference evidence="10" key="1">
    <citation type="journal article" date="2019" name="Int. J. Syst. Evol. Microbiol.">
        <title>The Global Catalogue of Microorganisms (GCM) 10K type strain sequencing project: providing services to taxonomists for standard genome sequencing and annotation.</title>
        <authorList>
            <consortium name="The Broad Institute Genomics Platform"/>
            <consortium name="The Broad Institute Genome Sequencing Center for Infectious Disease"/>
            <person name="Wu L."/>
            <person name="Ma J."/>
        </authorList>
    </citation>
    <scope>NUCLEOTIDE SEQUENCE [LARGE SCALE GENOMIC DNA]</scope>
    <source>
        <strain evidence="10">CCUG 57113</strain>
    </source>
</reference>
<keyword evidence="5 7" id="KW-1133">Transmembrane helix</keyword>
<dbReference type="PANTHER" id="PTHR43227:SF11">
    <property type="entry name" value="BLL4140 PROTEIN"/>
    <property type="match status" value="1"/>
</dbReference>
<evidence type="ECO:0000256" key="3">
    <source>
        <dbReference type="ARBA" id="ARBA00022475"/>
    </source>
</evidence>
<keyword evidence="2 7" id="KW-0813">Transport</keyword>
<dbReference type="InterPro" id="IPR050809">
    <property type="entry name" value="UgpAE/MalFG_permease"/>
</dbReference>
<dbReference type="SUPFAM" id="SSF161098">
    <property type="entry name" value="MetI-like"/>
    <property type="match status" value="1"/>
</dbReference>
<sequence length="306" mass="35377">MALTWRYILRHYWMFYAMMLPGVILLLFNNYIPMAGIIIAFKTVNYEIGILRSPWVGFSNFDFLFKSPDTFIIIRNTLLYNSLFIVLNMTIPLAFAIMLNELKSRFLSKTYQTIMFLPYFLSYIVISYLVFGFMSDEHGYFNETLLPALGLEPVRWYFTQEVWPIILPLINTWKGMGYFTVIYMAAIIGIDDEYYEAATIDGASKWQQISRITIPLLKPILTIMTLLQIGRIFNADFGLFFQVPRESGVLFPVTNVIDTYVYRTFLSVGDIGLSSAAGLLQSVVGFTLVFLSNWVVRRFNSENALF</sequence>
<comment type="similarity">
    <text evidence="7">Belongs to the binding-protein-dependent transport system permease family.</text>
</comment>
<evidence type="ECO:0000256" key="1">
    <source>
        <dbReference type="ARBA" id="ARBA00004651"/>
    </source>
</evidence>
<keyword evidence="10" id="KW-1185">Reference proteome</keyword>
<evidence type="ECO:0000313" key="10">
    <source>
        <dbReference type="Proteomes" id="UP001596105"/>
    </source>
</evidence>
<dbReference type="CDD" id="cd06261">
    <property type="entry name" value="TM_PBP2"/>
    <property type="match status" value="1"/>
</dbReference>
<name>A0ABW0LZS2_9BACL</name>
<proteinExistence type="inferred from homology"/>
<feature type="transmembrane region" description="Helical" evidence="7">
    <location>
        <begin position="111"/>
        <end position="131"/>
    </location>
</feature>
<dbReference type="PROSITE" id="PS50928">
    <property type="entry name" value="ABC_TM1"/>
    <property type="match status" value="1"/>
</dbReference>
<dbReference type="RefSeq" id="WP_209751470.1">
    <property type="nucleotide sequence ID" value="NZ_JBHSMH010000063.1"/>
</dbReference>
<feature type="transmembrane region" description="Helical" evidence="7">
    <location>
        <begin position="176"/>
        <end position="195"/>
    </location>
</feature>
<feature type="transmembrane region" description="Helical" evidence="7">
    <location>
        <begin position="78"/>
        <end position="99"/>
    </location>
</feature>
<evidence type="ECO:0000256" key="7">
    <source>
        <dbReference type="RuleBase" id="RU363032"/>
    </source>
</evidence>
<dbReference type="PANTHER" id="PTHR43227">
    <property type="entry name" value="BLL4140 PROTEIN"/>
    <property type="match status" value="1"/>
</dbReference>
<dbReference type="Gene3D" id="1.10.3720.10">
    <property type="entry name" value="MetI-like"/>
    <property type="match status" value="1"/>
</dbReference>
<evidence type="ECO:0000256" key="5">
    <source>
        <dbReference type="ARBA" id="ARBA00022989"/>
    </source>
</evidence>
<evidence type="ECO:0000313" key="9">
    <source>
        <dbReference type="EMBL" id="MFC5470442.1"/>
    </source>
</evidence>
<dbReference type="Pfam" id="PF00528">
    <property type="entry name" value="BPD_transp_1"/>
    <property type="match status" value="1"/>
</dbReference>
<comment type="subcellular location">
    <subcellularLocation>
        <location evidence="1 7">Cell membrane</location>
        <topology evidence="1 7">Multi-pass membrane protein</topology>
    </subcellularLocation>
</comment>
<evidence type="ECO:0000259" key="8">
    <source>
        <dbReference type="PROSITE" id="PS50928"/>
    </source>
</evidence>
<evidence type="ECO:0000256" key="2">
    <source>
        <dbReference type="ARBA" id="ARBA00022448"/>
    </source>
</evidence>
<protein>
    <submittedName>
        <fullName evidence="9">ABC transporter permease</fullName>
    </submittedName>
</protein>
<keyword evidence="4 7" id="KW-0812">Transmembrane</keyword>
<keyword evidence="3" id="KW-1003">Cell membrane</keyword>
<feature type="domain" description="ABC transmembrane type-1" evidence="8">
    <location>
        <begin position="74"/>
        <end position="292"/>
    </location>
</feature>
<feature type="transmembrane region" description="Helical" evidence="7">
    <location>
        <begin position="12"/>
        <end position="32"/>
    </location>
</feature>
<dbReference type="InterPro" id="IPR000515">
    <property type="entry name" value="MetI-like"/>
</dbReference>
<organism evidence="9 10">
    <name type="scientific">Cohnella suwonensis</name>
    <dbReference type="NCBI Taxonomy" id="696072"/>
    <lineage>
        <taxon>Bacteria</taxon>
        <taxon>Bacillati</taxon>
        <taxon>Bacillota</taxon>
        <taxon>Bacilli</taxon>
        <taxon>Bacillales</taxon>
        <taxon>Paenibacillaceae</taxon>
        <taxon>Cohnella</taxon>
    </lineage>
</organism>
<accession>A0ABW0LZS2</accession>
<gene>
    <name evidence="9" type="ORF">ACFPPD_17240</name>
</gene>